<sequence length="214" mass="23492">MRVLRHIPQPDLTVRNHKAHQRPLHDVGAFSLPDVCVGERARSMAGGVRRPKGLPVPCGRSVNRMPSATSIDSDAADFLSHKEFDMTRPKATARASSAPPAKRASVVRKTAKQSPVFTSTTDETSVDPTLAPTPPLRKPYFRIPDQVTMSRQHYNVRRAEDVVGCAVPKLRLSGRWLEQCGFAVGDALRVTVGRGVLLISRVAPAIPVARPRRR</sequence>
<dbReference type="Pfam" id="PF08845">
    <property type="entry name" value="SymE_toxin"/>
    <property type="match status" value="1"/>
</dbReference>
<evidence type="ECO:0000313" key="3">
    <source>
        <dbReference type="EMBL" id="CAD0308472.1"/>
    </source>
</evidence>
<reference evidence="3 4" key="1">
    <citation type="submission" date="2020-07" db="EMBL/GenBank/DDBJ databases">
        <authorList>
            <person name="Pothier F. J."/>
        </authorList>
    </citation>
    <scope>NUCLEOTIDE SEQUENCE [LARGE SCALE GENOMIC DNA]</scope>
    <source>
        <strain evidence="3 4">CFBP 498</strain>
    </source>
</reference>
<dbReference type="Proteomes" id="UP000515406">
    <property type="component" value="Chromosome"/>
</dbReference>
<feature type="domain" description="Toxin SymE-like" evidence="2">
    <location>
        <begin position="165"/>
        <end position="199"/>
    </location>
</feature>
<evidence type="ECO:0000259" key="2">
    <source>
        <dbReference type="Pfam" id="PF08845"/>
    </source>
</evidence>
<evidence type="ECO:0000313" key="4">
    <source>
        <dbReference type="Proteomes" id="UP000515406"/>
    </source>
</evidence>
<feature type="compositionally biased region" description="Polar residues" evidence="1">
    <location>
        <begin position="112"/>
        <end position="127"/>
    </location>
</feature>
<dbReference type="InterPro" id="IPR014944">
    <property type="entry name" value="Toxin_SymE-like"/>
</dbReference>
<dbReference type="EMBL" id="LR828257">
    <property type="protein sequence ID" value="CAD0308472.1"/>
    <property type="molecule type" value="Genomic_DNA"/>
</dbReference>
<dbReference type="EMBL" id="LR828257">
    <property type="protein sequence ID" value="CAD0308459.1"/>
    <property type="molecule type" value="Genomic_DNA"/>
</dbReference>
<name>A0A6V7C1Q5_9XANT</name>
<feature type="compositionally biased region" description="Low complexity" evidence="1">
    <location>
        <begin position="89"/>
        <end position="104"/>
    </location>
</feature>
<organism evidence="3 4">
    <name type="scientific">Xanthomonas hortorum pv. vitians</name>
    <dbReference type="NCBI Taxonomy" id="83224"/>
    <lineage>
        <taxon>Bacteria</taxon>
        <taxon>Pseudomonadati</taxon>
        <taxon>Pseudomonadota</taxon>
        <taxon>Gammaproteobacteria</taxon>
        <taxon>Lysobacterales</taxon>
        <taxon>Lysobacteraceae</taxon>
        <taxon>Xanthomonas</taxon>
    </lineage>
</organism>
<gene>
    <name evidence="3" type="ORF">CFBP498_08910</name>
</gene>
<keyword evidence="4" id="KW-1185">Reference proteome</keyword>
<dbReference type="GO" id="GO:0016070">
    <property type="term" value="P:RNA metabolic process"/>
    <property type="evidence" value="ECO:0007669"/>
    <property type="project" value="InterPro"/>
</dbReference>
<feature type="region of interest" description="Disordered" evidence="1">
    <location>
        <begin position="89"/>
        <end position="138"/>
    </location>
</feature>
<evidence type="ECO:0000256" key="1">
    <source>
        <dbReference type="SAM" id="MobiDB-lite"/>
    </source>
</evidence>
<protein>
    <recommendedName>
        <fullName evidence="2">Toxin SymE-like domain-containing protein</fullName>
    </recommendedName>
</protein>
<dbReference type="GO" id="GO:0016788">
    <property type="term" value="F:hydrolase activity, acting on ester bonds"/>
    <property type="evidence" value="ECO:0007669"/>
    <property type="project" value="InterPro"/>
</dbReference>
<accession>A0A6V7C1Q5</accession>
<dbReference type="GO" id="GO:0005737">
    <property type="term" value="C:cytoplasm"/>
    <property type="evidence" value="ECO:0007669"/>
    <property type="project" value="InterPro"/>
</dbReference>
<dbReference type="GO" id="GO:0003723">
    <property type="term" value="F:RNA binding"/>
    <property type="evidence" value="ECO:0007669"/>
    <property type="project" value="InterPro"/>
</dbReference>
<proteinExistence type="predicted"/>
<dbReference type="AlphaFoldDB" id="A0A6V7C1Q5"/>